<name>A0A9P4UKR9_9PEZI</name>
<dbReference type="GO" id="GO:0000447">
    <property type="term" value="P:endonucleolytic cleavage in ITS1 to separate SSU-rRNA from 5.8S rRNA and LSU-rRNA from tricistronic rRNA transcript (SSU-rRNA, 5.8S rRNA, LSU-rRNA)"/>
    <property type="evidence" value="ECO:0007669"/>
    <property type="project" value="TreeGrafter"/>
</dbReference>
<dbReference type="Proteomes" id="UP000799441">
    <property type="component" value="Unassembled WGS sequence"/>
</dbReference>
<dbReference type="EMBL" id="MU003837">
    <property type="protein sequence ID" value="KAF2717749.1"/>
    <property type="molecule type" value="Genomic_DNA"/>
</dbReference>
<dbReference type="OrthoDB" id="63112at2759"/>
<comment type="caution">
    <text evidence="1">The sequence shown here is derived from an EMBL/GenBank/DDBJ whole genome shotgun (WGS) entry which is preliminary data.</text>
</comment>
<dbReference type="Pfam" id="PF08584">
    <property type="entry name" value="Ribonuc_P_40"/>
    <property type="match status" value="1"/>
</dbReference>
<evidence type="ECO:0000313" key="1">
    <source>
        <dbReference type="EMBL" id="KAF2717749.1"/>
    </source>
</evidence>
<protein>
    <submittedName>
        <fullName evidence="1">Uncharacterized protein</fullName>
    </submittedName>
</protein>
<keyword evidence="2" id="KW-1185">Reference proteome</keyword>
<organism evidence="1 2">
    <name type="scientific">Polychaeton citri CBS 116435</name>
    <dbReference type="NCBI Taxonomy" id="1314669"/>
    <lineage>
        <taxon>Eukaryota</taxon>
        <taxon>Fungi</taxon>
        <taxon>Dikarya</taxon>
        <taxon>Ascomycota</taxon>
        <taxon>Pezizomycotina</taxon>
        <taxon>Dothideomycetes</taxon>
        <taxon>Dothideomycetidae</taxon>
        <taxon>Capnodiales</taxon>
        <taxon>Capnodiaceae</taxon>
        <taxon>Polychaeton</taxon>
    </lineage>
</organism>
<evidence type="ECO:0000313" key="2">
    <source>
        <dbReference type="Proteomes" id="UP000799441"/>
    </source>
</evidence>
<sequence length="346" mass="39321">MVLGIGSDDGPKPKCFFHNSQLPSFINHEQPPTKKRPFSIILDQAFSHCLDVVVPSEVALALQEAVTQEKAALQYARVHMKLGDIIEGDFFNTYIKSGNVLMLSEGRSGVDQVYSLRDGILRLELDRPTFERTGFEGNTIPNAARKHVKTRFEVLLNLRQPSMVRGRKGFDRIVWAFANVLNQSVAWLFKDLKDTTDGTGPIADYQRHVQTTKPQIEHLQEVRVPQFPPSFERRDFETATDLLEWLSFALGAIPRIQAHDNIDDFLCAYRLPKMSSAQDIEASKVQNLTCFRWHGFATSDFVTGIFLLLSKYTDNNWFAMGATSFDGHAYTILKADDHTMIWQYAD</sequence>
<dbReference type="InterPro" id="IPR013893">
    <property type="entry name" value="RNase_P_Rpp40"/>
</dbReference>
<dbReference type="AlphaFoldDB" id="A0A9P4UKR9"/>
<dbReference type="GO" id="GO:0000171">
    <property type="term" value="F:ribonuclease MRP activity"/>
    <property type="evidence" value="ECO:0007669"/>
    <property type="project" value="TreeGrafter"/>
</dbReference>
<dbReference type="GO" id="GO:0030681">
    <property type="term" value="C:multimeric ribonuclease P complex"/>
    <property type="evidence" value="ECO:0007669"/>
    <property type="project" value="TreeGrafter"/>
</dbReference>
<dbReference type="GO" id="GO:0000172">
    <property type="term" value="C:ribonuclease MRP complex"/>
    <property type="evidence" value="ECO:0007669"/>
    <property type="project" value="TreeGrafter"/>
</dbReference>
<gene>
    <name evidence="1" type="ORF">K431DRAFT_232368</name>
</gene>
<proteinExistence type="predicted"/>
<accession>A0A9P4UKR9</accession>
<dbReference type="PANTHER" id="PTHR15396">
    <property type="entry name" value="RIBONUCLEASE P PROTEIN SUBUNIT P40"/>
    <property type="match status" value="1"/>
</dbReference>
<reference evidence="1" key="1">
    <citation type="journal article" date="2020" name="Stud. Mycol.">
        <title>101 Dothideomycetes genomes: a test case for predicting lifestyles and emergence of pathogens.</title>
        <authorList>
            <person name="Haridas S."/>
            <person name="Albert R."/>
            <person name="Binder M."/>
            <person name="Bloem J."/>
            <person name="Labutti K."/>
            <person name="Salamov A."/>
            <person name="Andreopoulos B."/>
            <person name="Baker S."/>
            <person name="Barry K."/>
            <person name="Bills G."/>
            <person name="Bluhm B."/>
            <person name="Cannon C."/>
            <person name="Castanera R."/>
            <person name="Culley D."/>
            <person name="Daum C."/>
            <person name="Ezra D."/>
            <person name="Gonzalez J."/>
            <person name="Henrissat B."/>
            <person name="Kuo A."/>
            <person name="Liang C."/>
            <person name="Lipzen A."/>
            <person name="Lutzoni F."/>
            <person name="Magnuson J."/>
            <person name="Mondo S."/>
            <person name="Nolan M."/>
            <person name="Ohm R."/>
            <person name="Pangilinan J."/>
            <person name="Park H.-J."/>
            <person name="Ramirez L."/>
            <person name="Alfaro M."/>
            <person name="Sun H."/>
            <person name="Tritt A."/>
            <person name="Yoshinaga Y."/>
            <person name="Zwiers L.-H."/>
            <person name="Turgeon B."/>
            <person name="Goodwin S."/>
            <person name="Spatafora J."/>
            <person name="Crous P."/>
            <person name="Grigoriev I."/>
        </authorList>
    </citation>
    <scope>NUCLEOTIDE SEQUENCE</scope>
    <source>
        <strain evidence="1">CBS 116435</strain>
    </source>
</reference>
<dbReference type="PANTHER" id="PTHR15396:SF1">
    <property type="entry name" value="RIBONUCLEASE P PROTEIN SUBUNIT P40"/>
    <property type="match status" value="1"/>
</dbReference>
<dbReference type="GO" id="GO:0004526">
    <property type="term" value="F:ribonuclease P activity"/>
    <property type="evidence" value="ECO:0007669"/>
    <property type="project" value="TreeGrafter"/>
</dbReference>
<dbReference type="GO" id="GO:0001682">
    <property type="term" value="P:tRNA 5'-leader removal"/>
    <property type="evidence" value="ECO:0007669"/>
    <property type="project" value="InterPro"/>
</dbReference>